<proteinExistence type="inferred from homology"/>
<evidence type="ECO:0000259" key="7">
    <source>
        <dbReference type="SMART" id="SM00937"/>
    </source>
</evidence>
<dbReference type="SUPFAM" id="SSF75620">
    <property type="entry name" value="Release factor"/>
    <property type="match status" value="1"/>
</dbReference>
<name>A0A1F7XLX4_9BACT</name>
<comment type="function">
    <text evidence="4">Peptide chain release factor 2 directs the termination of translation in response to the peptide chain termination codons UGA and UAA.</text>
</comment>
<evidence type="ECO:0000256" key="2">
    <source>
        <dbReference type="ARBA" id="ARBA00022481"/>
    </source>
</evidence>
<keyword evidence="6" id="KW-0175">Coiled coil</keyword>
<dbReference type="Proteomes" id="UP000177382">
    <property type="component" value="Unassembled WGS sequence"/>
</dbReference>
<dbReference type="GO" id="GO:0005737">
    <property type="term" value="C:cytoplasm"/>
    <property type="evidence" value="ECO:0007669"/>
    <property type="project" value="UniProtKB-SubCell"/>
</dbReference>
<dbReference type="NCBIfam" id="TIGR00020">
    <property type="entry name" value="prfB"/>
    <property type="match status" value="1"/>
</dbReference>
<dbReference type="GO" id="GO:0016149">
    <property type="term" value="F:translation release factor activity, codon specific"/>
    <property type="evidence" value="ECO:0007669"/>
    <property type="project" value="UniProtKB-UniRule"/>
</dbReference>
<comment type="subcellular location">
    <subcellularLocation>
        <location evidence="4">Cytoplasm</location>
    </subcellularLocation>
</comment>
<evidence type="ECO:0000313" key="9">
    <source>
        <dbReference type="Proteomes" id="UP000177382"/>
    </source>
</evidence>
<protein>
    <recommendedName>
        <fullName evidence="4 5">Peptide chain release factor 2</fullName>
        <shortName evidence="4">RF-2</shortName>
    </recommendedName>
</protein>
<dbReference type="Gene3D" id="3.30.70.1660">
    <property type="match status" value="1"/>
</dbReference>
<dbReference type="PANTHER" id="PTHR43116">
    <property type="entry name" value="PEPTIDE CHAIN RELEASE FACTOR 2"/>
    <property type="match status" value="1"/>
</dbReference>
<dbReference type="AlphaFoldDB" id="A0A1F7XLX4"/>
<sequence>MVSLKEKFEAFAATFRLKEKKEEIAKLSAESTDPDLWKDPGRAKNLMQNLGDLKKEIEEFENLENSVETLSEFSEKEELAEELAFEVEKAKKLLEKFEFTSFLSEKYDEKNAVLGIHAGQGGTEAMDWVSMLYRMYLRYCERRGWGTATLDMTPGEEAGIKSVTFKVEGRYAYGHLRGEAGTHRLVRQSPFNADKLRQTSFALVEVIPELTEVDLPDIIIKDEDLDWQFFRASSQGGQNVQKVSSAVRLIHKPSKIVVTAQSERFQEQNRKIALNLLRSKLWMLEKQRTKDMKRELKGEYRPASWGTQIRSYVLHPYKMVKDLRTQIETSDTEATLDGDLDKFVEAELREKISL</sequence>
<evidence type="ECO:0000256" key="3">
    <source>
        <dbReference type="ARBA" id="ARBA00022917"/>
    </source>
</evidence>
<feature type="coiled-coil region" evidence="6">
    <location>
        <begin position="43"/>
        <end position="96"/>
    </location>
</feature>
<dbReference type="Pfam" id="PF03462">
    <property type="entry name" value="PCRF"/>
    <property type="match status" value="1"/>
</dbReference>
<evidence type="ECO:0000256" key="4">
    <source>
        <dbReference type="HAMAP-Rule" id="MF_00094"/>
    </source>
</evidence>
<evidence type="ECO:0000256" key="5">
    <source>
        <dbReference type="NCBIfam" id="TIGR00020"/>
    </source>
</evidence>
<keyword evidence="3 4" id="KW-0648">Protein biosynthesis</keyword>
<feature type="modified residue" description="N5-methylglutamine" evidence="4">
    <location>
        <position position="238"/>
    </location>
</feature>
<dbReference type="InterPro" id="IPR004374">
    <property type="entry name" value="PrfB"/>
</dbReference>
<comment type="caution">
    <text evidence="8">The sequence shown here is derived from an EMBL/GenBank/DDBJ whole genome shotgun (WGS) entry which is preliminary data.</text>
</comment>
<dbReference type="SMART" id="SM00937">
    <property type="entry name" value="PCRF"/>
    <property type="match status" value="1"/>
</dbReference>
<dbReference type="PANTHER" id="PTHR43116:SF3">
    <property type="entry name" value="CLASS I PEPTIDE CHAIN RELEASE FACTOR"/>
    <property type="match status" value="1"/>
</dbReference>
<dbReference type="Gene3D" id="3.30.160.20">
    <property type="match status" value="1"/>
</dbReference>
<dbReference type="InterPro" id="IPR005139">
    <property type="entry name" value="PCRF"/>
</dbReference>
<dbReference type="Pfam" id="PF00472">
    <property type="entry name" value="RF-1"/>
    <property type="match status" value="1"/>
</dbReference>
<dbReference type="Gene3D" id="1.20.58.410">
    <property type="entry name" value="Release factor"/>
    <property type="match status" value="1"/>
</dbReference>
<comment type="PTM">
    <text evidence="4">Methylated by PrmC. Methylation increases the termination efficiency of RF2.</text>
</comment>
<dbReference type="InterPro" id="IPR045853">
    <property type="entry name" value="Pep_chain_release_fac_I_sf"/>
</dbReference>
<comment type="similarity">
    <text evidence="1 4">Belongs to the prokaryotic/mitochondrial release factor family.</text>
</comment>
<evidence type="ECO:0000256" key="6">
    <source>
        <dbReference type="SAM" id="Coils"/>
    </source>
</evidence>
<evidence type="ECO:0000313" key="8">
    <source>
        <dbReference type="EMBL" id="OGM16064.1"/>
    </source>
</evidence>
<organism evidence="8 9">
    <name type="scientific">Candidatus Woesebacteria bacterium RBG_16_42_24</name>
    <dbReference type="NCBI Taxonomy" id="1802485"/>
    <lineage>
        <taxon>Bacteria</taxon>
        <taxon>Candidatus Woeseibacteriota</taxon>
    </lineage>
</organism>
<gene>
    <name evidence="4" type="primary">prfB</name>
    <name evidence="8" type="ORF">A2V97_04725</name>
</gene>
<dbReference type="HAMAP" id="MF_00094">
    <property type="entry name" value="Rel_fac_2"/>
    <property type="match status" value="1"/>
</dbReference>
<feature type="domain" description="Peptide chain release factor" evidence="7">
    <location>
        <begin position="72"/>
        <end position="179"/>
    </location>
</feature>
<dbReference type="EMBL" id="MGFX01000001">
    <property type="protein sequence ID" value="OGM16064.1"/>
    <property type="molecule type" value="Genomic_DNA"/>
</dbReference>
<reference evidence="8 9" key="1">
    <citation type="journal article" date="2016" name="Nat. Commun.">
        <title>Thousands of microbial genomes shed light on interconnected biogeochemical processes in an aquifer system.</title>
        <authorList>
            <person name="Anantharaman K."/>
            <person name="Brown C.T."/>
            <person name="Hug L.A."/>
            <person name="Sharon I."/>
            <person name="Castelle C.J."/>
            <person name="Probst A.J."/>
            <person name="Thomas B.C."/>
            <person name="Singh A."/>
            <person name="Wilkins M.J."/>
            <person name="Karaoz U."/>
            <person name="Brodie E.L."/>
            <person name="Williams K.H."/>
            <person name="Hubbard S.S."/>
            <person name="Banfield J.F."/>
        </authorList>
    </citation>
    <scope>NUCLEOTIDE SEQUENCE [LARGE SCALE GENOMIC DNA]</scope>
</reference>
<accession>A0A1F7XLX4</accession>
<keyword evidence="2 4" id="KW-0488">Methylation</keyword>
<evidence type="ECO:0000256" key="1">
    <source>
        <dbReference type="ARBA" id="ARBA00010835"/>
    </source>
</evidence>
<dbReference type="InterPro" id="IPR000352">
    <property type="entry name" value="Pep_chain_release_fac_I"/>
</dbReference>
<keyword evidence="4" id="KW-0963">Cytoplasm</keyword>
<dbReference type="STRING" id="1802485.A2V97_04725"/>